<accession>A0A3A2ZQY7</accession>
<evidence type="ECO:0000256" key="4">
    <source>
        <dbReference type="RuleBase" id="RU000487"/>
    </source>
</evidence>
<evidence type="ECO:0000256" key="3">
    <source>
        <dbReference type="ARBA" id="ARBA00023242"/>
    </source>
</evidence>
<keyword evidence="3" id="KW-0539">Nucleus</keyword>
<dbReference type="SUPFAM" id="SSF53067">
    <property type="entry name" value="Actin-like ATPase domain"/>
    <property type="match status" value="2"/>
</dbReference>
<comment type="similarity">
    <text evidence="2 4">Belongs to the actin family.</text>
</comment>
<dbReference type="InterPro" id="IPR004000">
    <property type="entry name" value="Actin"/>
</dbReference>
<dbReference type="EMBL" id="MVGC01000070">
    <property type="protein sequence ID" value="RJE24723.1"/>
    <property type="molecule type" value="Genomic_DNA"/>
</dbReference>
<dbReference type="Pfam" id="PF00022">
    <property type="entry name" value="Actin"/>
    <property type="match status" value="2"/>
</dbReference>
<dbReference type="AlphaFoldDB" id="A0A3A2ZQY7"/>
<comment type="subcellular location">
    <subcellularLocation>
        <location evidence="1">Nucleus</location>
    </subcellularLocation>
</comment>
<reference evidence="7" key="1">
    <citation type="submission" date="2017-02" db="EMBL/GenBank/DDBJ databases">
        <authorList>
            <person name="Tafer H."/>
            <person name="Lopandic K."/>
        </authorList>
    </citation>
    <scope>NUCLEOTIDE SEQUENCE [LARGE SCALE GENOMIC DNA]</scope>
    <source>
        <strain evidence="7">CBS 366.77</strain>
    </source>
</reference>
<evidence type="ECO:0000313" key="6">
    <source>
        <dbReference type="EMBL" id="RJE24723.1"/>
    </source>
</evidence>
<dbReference type="STRING" id="2070753.A0A3A2ZQY7"/>
<evidence type="ECO:0008006" key="8">
    <source>
        <dbReference type="Google" id="ProtNLM"/>
    </source>
</evidence>
<sequence>MTITSSEILLPTRFSINVTEKKSEKPPPKVYNINDNRFKGVQPPQREGYEQSKSNPETSAIVIDNGSSLIKAGWSFDKSPRFTLPPVVSRYRDRKLNKACQFIGFDAYVDATTRGQIRYAFDPGTNVVGNWDVMEGCLDYVFLKLGLDGENGGVDRPLVLTEPIANLNYPRRMMNEILFEAYSAPSVAYGIDSLFAYRYNRGTDGLVVSSSHTSTHVIPVLNSKALLSNCSRLNWGGLHASDYMLKLMKLKYPTFPARLTENQMESMIREHCYVSTDYDRELAGYLDWTGLEDRDHVIQYPFTEHIVPPKSEEELARIAERKKEGGRRLQEQAAKARLDKLMEKEQRLEYYKDLQQGLATETKKEVRRILDAEDLKDEAHLDRVIRDIERSVKRSRNRNLGIEENEENLEEMSFPLLDVPDEELDEAGIKAKRHQRLMKSSVEARQRAKAEKEQEKARREEEERLDNEKRENDLEGWLAGRRANRQILLQKIKERDRMKADLGNRKSLASQIRMKTLANLAADGPKKRRRGGDDDDFGANDEDWGIYRTVATGDQSDEEEEEDLGGMLNTVEEELLKYDPEFTENHTLAAQSDWTKSLIHAFLRGPWPFDPDSQREAHQLHLNVERIRVPEVVFTPSIAGIDQAGLLEIAADIINHRYSNPEDQNRLLKDVFLTGGNTLFQNFDERLRNDLRAFLPLESELNVRRAADPILDAWKGAAQWASGSGLKNASVSRQEYLEKGSEYLKEHDLGNVT</sequence>
<feature type="compositionally biased region" description="Basic and acidic residues" evidence="5">
    <location>
        <begin position="442"/>
        <end position="469"/>
    </location>
</feature>
<comment type="caution">
    <text evidence="6">The sequence shown here is derived from an EMBL/GenBank/DDBJ whole genome shotgun (WGS) entry which is preliminary data.</text>
</comment>
<gene>
    <name evidence="6" type="ORF">PHISCL_02932</name>
</gene>
<evidence type="ECO:0000256" key="5">
    <source>
        <dbReference type="SAM" id="MobiDB-lite"/>
    </source>
</evidence>
<dbReference type="FunFam" id="3.30.420.40:FF:000048">
    <property type="entry name" value="ARP5 actin-related protein 5 homolog"/>
    <property type="match status" value="1"/>
</dbReference>
<dbReference type="Gene3D" id="3.30.420.40">
    <property type="match status" value="2"/>
</dbReference>
<dbReference type="FunFam" id="3.90.640.10:FF:000025">
    <property type="entry name" value="Chromatin remodeling complex subunit (Arp5)"/>
    <property type="match status" value="1"/>
</dbReference>
<dbReference type="FunFam" id="3.30.420.40:FF:000058">
    <property type="entry name" value="Putative actin-related protein 5"/>
    <property type="match status" value="1"/>
</dbReference>
<dbReference type="SMART" id="SM00268">
    <property type="entry name" value="ACTIN"/>
    <property type="match status" value="1"/>
</dbReference>
<proteinExistence type="inferred from homology"/>
<feature type="region of interest" description="Disordered" evidence="5">
    <location>
        <begin position="523"/>
        <end position="546"/>
    </location>
</feature>
<evidence type="ECO:0000256" key="2">
    <source>
        <dbReference type="ARBA" id="ARBA00006752"/>
    </source>
</evidence>
<evidence type="ECO:0000256" key="1">
    <source>
        <dbReference type="ARBA" id="ARBA00004123"/>
    </source>
</evidence>
<feature type="region of interest" description="Disordered" evidence="5">
    <location>
        <begin position="21"/>
        <end position="57"/>
    </location>
</feature>
<evidence type="ECO:0000313" key="7">
    <source>
        <dbReference type="Proteomes" id="UP000266188"/>
    </source>
</evidence>
<protein>
    <recommendedName>
        <fullName evidence="8">Chromatin remodeling complex subunit</fullName>
    </recommendedName>
</protein>
<dbReference type="OrthoDB" id="7340501at2759"/>
<dbReference type="PANTHER" id="PTHR11937">
    <property type="entry name" value="ACTIN"/>
    <property type="match status" value="1"/>
</dbReference>
<dbReference type="GO" id="GO:0031011">
    <property type="term" value="C:Ino80 complex"/>
    <property type="evidence" value="ECO:0007669"/>
    <property type="project" value="UniProtKB-ARBA"/>
</dbReference>
<name>A0A3A2ZQY7_9EURO</name>
<dbReference type="FunFam" id="3.30.420.40:FF:000139">
    <property type="entry name" value="Chromatin remodeling complex subunit (Arp5)"/>
    <property type="match status" value="1"/>
</dbReference>
<keyword evidence="7" id="KW-1185">Reference proteome</keyword>
<dbReference type="InterPro" id="IPR043129">
    <property type="entry name" value="ATPase_NBD"/>
</dbReference>
<feature type="region of interest" description="Disordered" evidence="5">
    <location>
        <begin position="433"/>
        <end position="469"/>
    </location>
</feature>
<organism evidence="6 7">
    <name type="scientific">Aspergillus sclerotialis</name>
    <dbReference type="NCBI Taxonomy" id="2070753"/>
    <lineage>
        <taxon>Eukaryota</taxon>
        <taxon>Fungi</taxon>
        <taxon>Dikarya</taxon>
        <taxon>Ascomycota</taxon>
        <taxon>Pezizomycotina</taxon>
        <taxon>Eurotiomycetes</taxon>
        <taxon>Eurotiomycetidae</taxon>
        <taxon>Eurotiales</taxon>
        <taxon>Aspergillaceae</taxon>
        <taxon>Aspergillus</taxon>
        <taxon>Aspergillus subgen. Polypaecilum</taxon>
    </lineage>
</organism>
<dbReference type="CDD" id="cd10211">
    <property type="entry name" value="ASKHA_NBD_Arp5"/>
    <property type="match status" value="1"/>
</dbReference>
<dbReference type="Proteomes" id="UP000266188">
    <property type="component" value="Unassembled WGS sequence"/>
</dbReference>
<feature type="compositionally biased region" description="Acidic residues" evidence="5">
    <location>
        <begin position="533"/>
        <end position="544"/>
    </location>
</feature>